<evidence type="ECO:0000313" key="5">
    <source>
        <dbReference type="Proteomes" id="UP000176204"/>
    </source>
</evidence>
<keyword evidence="1" id="KW-0472">Membrane</keyword>
<feature type="transmembrane region" description="Helical" evidence="1">
    <location>
        <begin position="255"/>
        <end position="273"/>
    </location>
</feature>
<feature type="transmembrane region" description="Helical" evidence="1">
    <location>
        <begin position="294"/>
        <end position="312"/>
    </location>
</feature>
<dbReference type="OrthoDB" id="9796461at2"/>
<feature type="transmembrane region" description="Helical" evidence="1">
    <location>
        <begin position="233"/>
        <end position="249"/>
    </location>
</feature>
<dbReference type="InterPro" id="IPR043968">
    <property type="entry name" value="SGNH"/>
</dbReference>
<dbReference type="GO" id="GO:0016020">
    <property type="term" value="C:membrane"/>
    <property type="evidence" value="ECO:0007669"/>
    <property type="project" value="TreeGrafter"/>
</dbReference>
<feature type="transmembrane region" description="Helical" evidence="1">
    <location>
        <begin position="144"/>
        <end position="164"/>
    </location>
</feature>
<feature type="transmembrane region" description="Helical" evidence="1">
    <location>
        <begin position="85"/>
        <end position="110"/>
    </location>
</feature>
<feature type="domain" description="SGNH" evidence="3">
    <location>
        <begin position="472"/>
        <end position="692"/>
    </location>
</feature>
<dbReference type="PANTHER" id="PTHR23028:SF53">
    <property type="entry name" value="ACYL_TRANSF_3 DOMAIN-CONTAINING PROTEIN"/>
    <property type="match status" value="1"/>
</dbReference>
<feature type="transmembrane region" description="Helical" evidence="1">
    <location>
        <begin position="324"/>
        <end position="346"/>
    </location>
</feature>
<dbReference type="InterPro" id="IPR002656">
    <property type="entry name" value="Acyl_transf_3_dom"/>
</dbReference>
<feature type="transmembrane region" description="Helical" evidence="1">
    <location>
        <begin position="29"/>
        <end position="56"/>
    </location>
</feature>
<dbReference type="AlphaFoldDB" id="A0A1H6KMK9"/>
<dbReference type="GO" id="GO:0009103">
    <property type="term" value="P:lipopolysaccharide biosynthetic process"/>
    <property type="evidence" value="ECO:0007669"/>
    <property type="project" value="TreeGrafter"/>
</dbReference>
<keyword evidence="4" id="KW-0808">Transferase</keyword>
<proteinExistence type="predicted"/>
<evidence type="ECO:0000259" key="3">
    <source>
        <dbReference type="Pfam" id="PF19040"/>
    </source>
</evidence>
<dbReference type="GO" id="GO:0016747">
    <property type="term" value="F:acyltransferase activity, transferring groups other than amino-acyl groups"/>
    <property type="evidence" value="ECO:0007669"/>
    <property type="project" value="InterPro"/>
</dbReference>
<evidence type="ECO:0000256" key="1">
    <source>
        <dbReference type="SAM" id="Phobius"/>
    </source>
</evidence>
<keyword evidence="4" id="KW-0012">Acyltransferase</keyword>
<dbReference type="KEGG" id="agl:PYTT_0432"/>
<keyword evidence="1" id="KW-0812">Transmembrane</keyword>
<dbReference type="RefSeq" id="WP_067773860.1">
    <property type="nucleotide sequence ID" value="NZ_LIGX01000014.1"/>
</dbReference>
<evidence type="ECO:0000259" key="2">
    <source>
        <dbReference type="Pfam" id="PF01757"/>
    </source>
</evidence>
<feature type="transmembrane region" description="Helical" evidence="1">
    <location>
        <begin position="358"/>
        <end position="380"/>
    </location>
</feature>
<dbReference type="Proteomes" id="UP000176204">
    <property type="component" value="Chromosome I"/>
</dbReference>
<reference evidence="5" key="1">
    <citation type="submission" date="2016-09" db="EMBL/GenBank/DDBJ databases">
        <authorList>
            <person name="Koehorst J."/>
        </authorList>
    </citation>
    <scope>NUCLEOTIDE SEQUENCE [LARGE SCALE GENOMIC DNA]</scope>
</reference>
<keyword evidence="5" id="KW-1185">Reference proteome</keyword>
<accession>A0A1H6KMK9</accession>
<dbReference type="EMBL" id="LT629973">
    <property type="protein sequence ID" value="SEH74979.1"/>
    <property type="molecule type" value="Genomic_DNA"/>
</dbReference>
<feature type="transmembrane region" description="Helical" evidence="1">
    <location>
        <begin position="171"/>
        <end position="191"/>
    </location>
</feature>
<keyword evidence="1" id="KW-1133">Transmembrane helix</keyword>
<organism evidence="4 5">
    <name type="scientific">Akkermansia glycaniphila</name>
    <dbReference type="NCBI Taxonomy" id="1679444"/>
    <lineage>
        <taxon>Bacteria</taxon>
        <taxon>Pseudomonadati</taxon>
        <taxon>Verrucomicrobiota</taxon>
        <taxon>Verrucomicrobiia</taxon>
        <taxon>Verrucomicrobiales</taxon>
        <taxon>Akkermansiaceae</taxon>
        <taxon>Akkermansia</taxon>
    </lineage>
</organism>
<dbReference type="STRING" id="1679444.PYTT_0432"/>
<feature type="transmembrane region" description="Helical" evidence="1">
    <location>
        <begin position="203"/>
        <end position="221"/>
    </location>
</feature>
<evidence type="ECO:0000313" key="4">
    <source>
        <dbReference type="EMBL" id="SEH74979.1"/>
    </source>
</evidence>
<dbReference type="PANTHER" id="PTHR23028">
    <property type="entry name" value="ACETYLTRANSFERASE"/>
    <property type="match status" value="1"/>
</dbReference>
<dbReference type="InterPro" id="IPR050879">
    <property type="entry name" value="Acyltransferase_3"/>
</dbReference>
<dbReference type="Pfam" id="PF01757">
    <property type="entry name" value="Acyl_transf_3"/>
    <property type="match status" value="1"/>
</dbReference>
<protein>
    <submittedName>
        <fullName evidence="4">Acyltransferase family</fullName>
    </submittedName>
</protein>
<gene>
    <name evidence="4" type="ORF">PYTT_0432</name>
</gene>
<name>A0A1H6KMK9_9BACT</name>
<sequence>MNSPAPSYIHSTYFPHIDGLRALAVIPVLLYHLSPAICSGGYTGVDVFFVISGYLITRGILSSVRSGTFTVQDFYKKRIKRIFPAYFGLILGVFLIGLCLFSASLLMYWAGAAQSSCFFLSNFYFWNEGGYFASRCHSNPLLNLWSLSVEEQFYVFVPILIWALYKYIRPLMVPVLFLLTFASLYLAWAAMEQGDAKSAFYLLQYRSWELMAGGLLAFVPAMSRDQLRRWHDWPALAGLMLIVYPYLFYTPTTAFPGLAALPSVAGALLVLRYGGVGCVGGMLRSSPFVFVGKISYSLYLWHWPVIVFWKYVRFADVLSPSPLFWWEYMGMFAVSCLMACLSWKFLELPFRVSDWKPSRYFLLAGTGMCLTTVLCVATLASDGWRDVVHPQANASAPNGRFASDAFTARWKFHAGMWQQRLDGWKHREQSVFEKQLQQTVGTVGGLGRWGANRENPAFRLYSQAPLTELYYIGDTRYSPSFLMIGDSHTGHFEHGLDAVCKQNGLSGVLVVQNAHVTHDFQDDLQDPQGRFLKQLVEYVKLSGIRVVMISRNLHADDANVYSFLSRLTRVLGQSGAQCYVLSQTPVIRDAQIAPDELYPTELYARSLIVGSSGNDWAARLAVPRERYLKETAYAREAFRRLEEEGLAKVLRVEEVLRQGDVFPIVNPKTGASWYTDDDHLDDDAARVIGNYLLPYLREEKVKKRGVSGGTGL</sequence>
<feature type="domain" description="Acyltransferase 3" evidence="2">
    <location>
        <begin position="17"/>
        <end position="341"/>
    </location>
</feature>
<dbReference type="Pfam" id="PF19040">
    <property type="entry name" value="SGNH"/>
    <property type="match status" value="1"/>
</dbReference>